<sequence>MKLVLLPGMDGTGELFNPLLQHLQSDTTVLPLPERGEQSYTQIATAIAPRLPKQDYILLAESFSSGLVRYIVEQDDKHLLGVVIVSGFVSAPNRALLRLAKSLPLHLLANMPGFDTVCRKYFLGEAATNDAIVMLKDVLKSVPPEVLKARMAAILDMPKETAFKCAIPCVCIVPTEDKLVDSSKTKELANTFSNVAISPISGPHFILQSNPLLAAKSVQCAMNYIHITAQQSRQLH</sequence>
<protein>
    <recommendedName>
        <fullName evidence="3">Alpha/beta hydrolase</fullName>
    </recommendedName>
</protein>
<reference evidence="1" key="1">
    <citation type="submission" date="2023-07" db="EMBL/GenBank/DDBJ databases">
        <title>Genome content predicts the carbon catabolic preferences of heterotrophic bacteria.</title>
        <authorList>
            <person name="Gralka M."/>
        </authorList>
    </citation>
    <scope>NUCLEOTIDE SEQUENCE</scope>
    <source>
        <strain evidence="1">I3M17_2</strain>
    </source>
</reference>
<name>A0AAW7X7F0_9GAMM</name>
<evidence type="ECO:0000313" key="1">
    <source>
        <dbReference type="EMBL" id="MDO6422723.1"/>
    </source>
</evidence>
<evidence type="ECO:0008006" key="3">
    <source>
        <dbReference type="Google" id="ProtNLM"/>
    </source>
</evidence>
<gene>
    <name evidence="1" type="ORF">Q4521_09575</name>
</gene>
<comment type="caution">
    <text evidence="1">The sequence shown here is derived from an EMBL/GenBank/DDBJ whole genome shotgun (WGS) entry which is preliminary data.</text>
</comment>
<dbReference type="AlphaFoldDB" id="A0AAW7X7F0"/>
<evidence type="ECO:0000313" key="2">
    <source>
        <dbReference type="Proteomes" id="UP001169760"/>
    </source>
</evidence>
<dbReference type="EMBL" id="JAUOPB010000006">
    <property type="protein sequence ID" value="MDO6422723.1"/>
    <property type="molecule type" value="Genomic_DNA"/>
</dbReference>
<organism evidence="1 2">
    <name type="scientific">Saccharophagus degradans</name>
    <dbReference type="NCBI Taxonomy" id="86304"/>
    <lineage>
        <taxon>Bacteria</taxon>
        <taxon>Pseudomonadati</taxon>
        <taxon>Pseudomonadota</taxon>
        <taxon>Gammaproteobacteria</taxon>
        <taxon>Cellvibrionales</taxon>
        <taxon>Cellvibrionaceae</taxon>
        <taxon>Saccharophagus</taxon>
    </lineage>
</organism>
<dbReference type="Proteomes" id="UP001169760">
    <property type="component" value="Unassembled WGS sequence"/>
</dbReference>
<proteinExistence type="predicted"/>
<dbReference type="RefSeq" id="WP_216064987.1">
    <property type="nucleotide sequence ID" value="NZ_JAHKPP010000037.1"/>
</dbReference>
<accession>A0AAW7X7F0</accession>